<evidence type="ECO:0000259" key="1">
    <source>
        <dbReference type="Pfam" id="PF07978"/>
    </source>
</evidence>
<dbReference type="EMBL" id="VTEG01000001">
    <property type="protein sequence ID" value="TYS01585.1"/>
    <property type="molecule type" value="Genomic_DNA"/>
</dbReference>
<evidence type="ECO:0000313" key="3">
    <source>
        <dbReference type="Proteomes" id="UP000325182"/>
    </source>
</evidence>
<organism evidence="2 3">
    <name type="scientific">Rossellomorea vietnamensis</name>
    <dbReference type="NCBI Taxonomy" id="218284"/>
    <lineage>
        <taxon>Bacteria</taxon>
        <taxon>Bacillati</taxon>
        <taxon>Bacillota</taxon>
        <taxon>Bacilli</taxon>
        <taxon>Bacillales</taxon>
        <taxon>Bacillaceae</taxon>
        <taxon>Rossellomorea</taxon>
    </lineage>
</organism>
<dbReference type="InterPro" id="IPR012577">
    <property type="entry name" value="NIPSNAP"/>
</dbReference>
<dbReference type="AlphaFoldDB" id="A0A5D4MI42"/>
<dbReference type="InterPro" id="IPR011008">
    <property type="entry name" value="Dimeric_a/b-barrel"/>
</dbReference>
<reference evidence="2 3" key="1">
    <citation type="submission" date="2019-08" db="EMBL/GenBank/DDBJ databases">
        <title>Bacillus genomes from the desert of Cuatro Cienegas, Coahuila.</title>
        <authorList>
            <person name="Olmedo-Alvarez G."/>
        </authorList>
    </citation>
    <scope>NUCLEOTIDE SEQUENCE [LARGE SCALE GENOMIC DNA]</scope>
    <source>
        <strain evidence="2 3">CH128b_4D</strain>
    </source>
</reference>
<comment type="caution">
    <text evidence="2">The sequence shown here is derived from an EMBL/GenBank/DDBJ whole genome shotgun (WGS) entry which is preliminary data.</text>
</comment>
<dbReference type="RefSeq" id="WP_148952878.1">
    <property type="nucleotide sequence ID" value="NZ_VTEG01000001.1"/>
</dbReference>
<proteinExistence type="predicted"/>
<dbReference type="SUPFAM" id="SSF54909">
    <property type="entry name" value="Dimeric alpha+beta barrel"/>
    <property type="match status" value="1"/>
</dbReference>
<protein>
    <recommendedName>
        <fullName evidence="1">NIPSNAP domain-containing protein</fullName>
    </recommendedName>
</protein>
<name>A0A5D4MI42_9BACI</name>
<feature type="domain" description="NIPSNAP" evidence="1">
    <location>
        <begin position="6"/>
        <end position="83"/>
    </location>
</feature>
<dbReference type="Gene3D" id="3.30.70.100">
    <property type="match status" value="1"/>
</dbReference>
<sequence length="118" mass="14413">MIYRRKTYFVHTSIAEEFNDHFNKTLLPAQIRYGARLVGRWQVKKDRDTFEIFAIWEYDSLTIYKTIENKVKSDKEHVERVQNWYKRMGGRENLKKVFFSIDQDFMESTVLREKTILH</sequence>
<gene>
    <name evidence="2" type="ORF">FZC84_02755</name>
</gene>
<accession>A0A5D4MI42</accession>
<dbReference type="Proteomes" id="UP000325182">
    <property type="component" value="Unassembled WGS sequence"/>
</dbReference>
<evidence type="ECO:0000313" key="2">
    <source>
        <dbReference type="EMBL" id="TYS01585.1"/>
    </source>
</evidence>
<dbReference type="Pfam" id="PF07978">
    <property type="entry name" value="NIPSNAP"/>
    <property type="match status" value="1"/>
</dbReference>